<dbReference type="PANTHER" id="PTHR43479:SF11">
    <property type="entry name" value="ACREF_ENVCD OPERON REPRESSOR-RELATED"/>
    <property type="match status" value="1"/>
</dbReference>
<dbReference type="InterPro" id="IPR009057">
    <property type="entry name" value="Homeodomain-like_sf"/>
</dbReference>
<dbReference type="Pfam" id="PF00440">
    <property type="entry name" value="TetR_N"/>
    <property type="match status" value="1"/>
</dbReference>
<dbReference type="InterPro" id="IPR050624">
    <property type="entry name" value="HTH-type_Tx_Regulator"/>
</dbReference>
<dbReference type="InterPro" id="IPR001647">
    <property type="entry name" value="HTH_TetR"/>
</dbReference>
<evidence type="ECO:0000313" key="4">
    <source>
        <dbReference type="EMBL" id="MBU5591367.1"/>
    </source>
</evidence>
<feature type="DNA-binding region" description="H-T-H motif" evidence="2">
    <location>
        <begin position="34"/>
        <end position="53"/>
    </location>
</feature>
<dbReference type="Proteomes" id="UP000736583">
    <property type="component" value="Unassembled WGS sequence"/>
</dbReference>
<proteinExistence type="predicted"/>
<evidence type="ECO:0000256" key="2">
    <source>
        <dbReference type="PROSITE-ProRule" id="PRU00335"/>
    </source>
</evidence>
<dbReference type="EMBL" id="JAHLQL010000001">
    <property type="protein sequence ID" value="MBU5591367.1"/>
    <property type="molecule type" value="Genomic_DNA"/>
</dbReference>
<sequence>MAKETFLNLPLEKQDHILRESIKEFAKKGYHNGNIGIIAKNAGVSKGSMYQYFENKEELYMDSIKKSIEISMEYTKAPLVKDKSINIFEYIYAAFESSWPILKKEPYIIEFLQNIYYANLAPKNLPALDYILKSSRDFLLELIKANKDMGVLRQDISDESMLLFFEGVTVKFKEEMLLMAKSQKKLIYDTTFKDYESLIKDMIELLKSGIKK</sequence>
<organism evidence="4 5">
    <name type="scientific">Clostridium simiarum</name>
    <dbReference type="NCBI Taxonomy" id="2841506"/>
    <lineage>
        <taxon>Bacteria</taxon>
        <taxon>Bacillati</taxon>
        <taxon>Bacillota</taxon>
        <taxon>Clostridia</taxon>
        <taxon>Eubacteriales</taxon>
        <taxon>Clostridiaceae</taxon>
        <taxon>Clostridium</taxon>
    </lineage>
</organism>
<gene>
    <name evidence="4" type="ORF">KQI89_06300</name>
</gene>
<dbReference type="Gene3D" id="1.10.357.10">
    <property type="entry name" value="Tetracycline Repressor, domain 2"/>
    <property type="match status" value="1"/>
</dbReference>
<evidence type="ECO:0000259" key="3">
    <source>
        <dbReference type="PROSITE" id="PS50977"/>
    </source>
</evidence>
<dbReference type="PROSITE" id="PS50977">
    <property type="entry name" value="HTH_TETR_2"/>
    <property type="match status" value="1"/>
</dbReference>
<feature type="domain" description="HTH tetR-type" evidence="3">
    <location>
        <begin position="11"/>
        <end position="71"/>
    </location>
</feature>
<dbReference type="RefSeq" id="WP_032122239.1">
    <property type="nucleotide sequence ID" value="NZ_JAHLQL010000001.1"/>
</dbReference>
<keyword evidence="1 2" id="KW-0238">DNA-binding</keyword>
<evidence type="ECO:0000313" key="5">
    <source>
        <dbReference type="Proteomes" id="UP000736583"/>
    </source>
</evidence>
<accession>A0ABS6F1E3</accession>
<reference evidence="4 5" key="1">
    <citation type="submission" date="2021-06" db="EMBL/GenBank/DDBJ databases">
        <authorList>
            <person name="Sun Q."/>
            <person name="Li D."/>
        </authorList>
    </citation>
    <scope>NUCLEOTIDE SEQUENCE [LARGE SCALE GENOMIC DNA]</scope>
    <source>
        <strain evidence="4 5">MSJ-4</strain>
    </source>
</reference>
<keyword evidence="5" id="KW-1185">Reference proteome</keyword>
<evidence type="ECO:0000256" key="1">
    <source>
        <dbReference type="ARBA" id="ARBA00023125"/>
    </source>
</evidence>
<dbReference type="SUPFAM" id="SSF46689">
    <property type="entry name" value="Homeodomain-like"/>
    <property type="match status" value="1"/>
</dbReference>
<protein>
    <submittedName>
        <fullName evidence="4">TetR/AcrR family transcriptional regulator</fullName>
    </submittedName>
</protein>
<name>A0ABS6F1E3_9CLOT</name>
<dbReference type="PANTHER" id="PTHR43479">
    <property type="entry name" value="ACREF/ENVCD OPERON REPRESSOR-RELATED"/>
    <property type="match status" value="1"/>
</dbReference>
<dbReference type="PRINTS" id="PR00455">
    <property type="entry name" value="HTHTETR"/>
</dbReference>
<comment type="caution">
    <text evidence="4">The sequence shown here is derived from an EMBL/GenBank/DDBJ whole genome shotgun (WGS) entry which is preliminary data.</text>
</comment>